<organism evidence="5 6">
    <name type="scientific">Coemansia brasiliensis</name>
    <dbReference type="NCBI Taxonomy" id="2650707"/>
    <lineage>
        <taxon>Eukaryota</taxon>
        <taxon>Fungi</taxon>
        <taxon>Fungi incertae sedis</taxon>
        <taxon>Zoopagomycota</taxon>
        <taxon>Kickxellomycotina</taxon>
        <taxon>Kickxellomycetes</taxon>
        <taxon>Kickxellales</taxon>
        <taxon>Kickxellaceae</taxon>
        <taxon>Coemansia</taxon>
    </lineage>
</organism>
<dbReference type="Pfam" id="PF00722">
    <property type="entry name" value="Glyco_hydro_16"/>
    <property type="match status" value="1"/>
</dbReference>
<dbReference type="EMBL" id="JANBUW010000088">
    <property type="protein sequence ID" value="KAJ2849289.1"/>
    <property type="molecule type" value="Genomic_DNA"/>
</dbReference>
<evidence type="ECO:0000259" key="4">
    <source>
        <dbReference type="PROSITE" id="PS51762"/>
    </source>
</evidence>
<evidence type="ECO:0000256" key="1">
    <source>
        <dbReference type="ARBA" id="ARBA00022801"/>
    </source>
</evidence>
<dbReference type="InterPro" id="IPR044791">
    <property type="entry name" value="Beta-glucanase/XTH"/>
</dbReference>
<dbReference type="AlphaFoldDB" id="A0A9W8IFB9"/>
<dbReference type="GO" id="GO:0004553">
    <property type="term" value="F:hydrolase activity, hydrolyzing O-glycosyl compounds"/>
    <property type="evidence" value="ECO:0007669"/>
    <property type="project" value="InterPro"/>
</dbReference>
<reference evidence="5" key="1">
    <citation type="submission" date="2022-07" db="EMBL/GenBank/DDBJ databases">
        <title>Phylogenomic reconstructions and comparative analyses of Kickxellomycotina fungi.</title>
        <authorList>
            <person name="Reynolds N.K."/>
            <person name="Stajich J.E."/>
            <person name="Barry K."/>
            <person name="Grigoriev I.V."/>
            <person name="Crous P."/>
            <person name="Smith M.E."/>
        </authorList>
    </citation>
    <scope>NUCLEOTIDE SEQUENCE</scope>
    <source>
        <strain evidence="5">NRRL 1566</strain>
    </source>
</reference>
<proteinExistence type="predicted"/>
<evidence type="ECO:0000313" key="6">
    <source>
        <dbReference type="Proteomes" id="UP001139887"/>
    </source>
</evidence>
<feature type="compositionally biased region" description="Low complexity" evidence="3">
    <location>
        <begin position="353"/>
        <end position="362"/>
    </location>
</feature>
<keyword evidence="6" id="KW-1185">Reference proteome</keyword>
<sequence length="457" mass="48848">MALKLGTMLSSQLVQNEKPDFVEIPILYFCPRKHAEDSKTASDLRFVLGITLIALAAVLQTALAAKCGNQDCGKDTPCCVKGYCNSNAMYCMPINCEAQNSYSPDSCWDTAHCVKDNVNFASGNAFAQIADYKGDPSKAAFVSQFEPSNAKVSGGELQMELVKQSDGKGFGATVINTRAIQYGTVTAVMRSGCTSGGVVSSFIIRNDAVGDEIDFEFVGADKSTVQSNYYWHDQLDYTKMIKSPAVSDTTQNFHTYQIQWTPDQIVWAVDGNAFRTVKRSETWDSASNTFKYPDAEAYVSFSIWDGGSGAQGTSDWAGGAIQWGQGPFVASVKSVDIDCYYKGNDTTYVPPGSSGNSDNSSSSKDDHSDDEDSSSKGDEDSQSDDESSASEDEESSSSEASESSESESSNSDSESDSFVDEQSGSDEDTSEDTTSGSASLTASIGAAVAMLAATYVF</sequence>
<dbReference type="SUPFAM" id="SSF49899">
    <property type="entry name" value="Concanavalin A-like lectins/glucanases"/>
    <property type="match status" value="1"/>
</dbReference>
<dbReference type="GO" id="GO:0005975">
    <property type="term" value="P:carbohydrate metabolic process"/>
    <property type="evidence" value="ECO:0007669"/>
    <property type="project" value="InterPro"/>
</dbReference>
<dbReference type="Proteomes" id="UP001139887">
    <property type="component" value="Unassembled WGS sequence"/>
</dbReference>
<keyword evidence="2 5" id="KW-0326">Glycosidase</keyword>
<name>A0A9W8IFB9_9FUNG</name>
<comment type="caution">
    <text evidence="5">The sequence shown here is derived from an EMBL/GenBank/DDBJ whole genome shotgun (WGS) entry which is preliminary data.</text>
</comment>
<keyword evidence="1" id="KW-0378">Hydrolase</keyword>
<gene>
    <name evidence="5" type="primary">UTR2_2</name>
    <name evidence="5" type="ORF">IWW36_002726</name>
</gene>
<dbReference type="InterPro" id="IPR013320">
    <property type="entry name" value="ConA-like_dom_sf"/>
</dbReference>
<dbReference type="OrthoDB" id="4781at2759"/>
<feature type="compositionally biased region" description="Polar residues" evidence="3">
    <location>
        <begin position="432"/>
        <end position="442"/>
    </location>
</feature>
<feature type="compositionally biased region" description="Low complexity" evidence="3">
    <location>
        <begin position="397"/>
        <end position="412"/>
    </location>
</feature>
<feature type="compositionally biased region" description="Basic and acidic residues" evidence="3">
    <location>
        <begin position="363"/>
        <end position="379"/>
    </location>
</feature>
<evidence type="ECO:0000256" key="2">
    <source>
        <dbReference type="ARBA" id="ARBA00023295"/>
    </source>
</evidence>
<dbReference type="PANTHER" id="PTHR31062">
    <property type="entry name" value="XYLOGLUCAN ENDOTRANSGLUCOSYLASE/HYDROLASE PROTEIN 8-RELATED"/>
    <property type="match status" value="1"/>
</dbReference>
<feature type="compositionally biased region" description="Acidic residues" evidence="3">
    <location>
        <begin position="413"/>
        <end position="431"/>
    </location>
</feature>
<evidence type="ECO:0000256" key="3">
    <source>
        <dbReference type="SAM" id="MobiDB-lite"/>
    </source>
</evidence>
<feature type="region of interest" description="Disordered" evidence="3">
    <location>
        <begin position="346"/>
        <end position="442"/>
    </location>
</feature>
<dbReference type="Gene3D" id="2.60.120.200">
    <property type="match status" value="1"/>
</dbReference>
<dbReference type="InterPro" id="IPR000757">
    <property type="entry name" value="Beta-glucanase-like"/>
</dbReference>
<protein>
    <submittedName>
        <fullName evidence="5">Glycosidase CRH2</fullName>
    </submittedName>
</protein>
<dbReference type="PROSITE" id="PS51762">
    <property type="entry name" value="GH16_2"/>
    <property type="match status" value="1"/>
</dbReference>
<feature type="domain" description="GH16" evidence="4">
    <location>
        <begin position="130"/>
        <end position="332"/>
    </location>
</feature>
<feature type="compositionally biased region" description="Acidic residues" evidence="3">
    <location>
        <begin position="380"/>
        <end position="396"/>
    </location>
</feature>
<accession>A0A9W8IFB9</accession>
<evidence type="ECO:0000313" key="5">
    <source>
        <dbReference type="EMBL" id="KAJ2849289.1"/>
    </source>
</evidence>